<dbReference type="PANTHER" id="PTHR30137">
    <property type="entry name" value="LUCIFERASE-LIKE MONOOXYGENASE"/>
    <property type="match status" value="1"/>
</dbReference>
<dbReference type="SUPFAM" id="SSF51679">
    <property type="entry name" value="Bacterial luciferase-like"/>
    <property type="match status" value="1"/>
</dbReference>
<name>A0ABP6ZVR9_9ACTN</name>
<gene>
    <name evidence="4" type="ORF">GCM10022223_38450</name>
</gene>
<organism evidence="4 5">
    <name type="scientific">Kineosporia mesophila</name>
    <dbReference type="NCBI Taxonomy" id="566012"/>
    <lineage>
        <taxon>Bacteria</taxon>
        <taxon>Bacillati</taxon>
        <taxon>Actinomycetota</taxon>
        <taxon>Actinomycetes</taxon>
        <taxon>Kineosporiales</taxon>
        <taxon>Kineosporiaceae</taxon>
        <taxon>Kineosporia</taxon>
    </lineage>
</organism>
<feature type="domain" description="Luciferase-like" evidence="3">
    <location>
        <begin position="17"/>
        <end position="300"/>
    </location>
</feature>
<dbReference type="Gene3D" id="3.20.20.30">
    <property type="entry name" value="Luciferase-like domain"/>
    <property type="match status" value="1"/>
</dbReference>
<dbReference type="PANTHER" id="PTHR30137:SF8">
    <property type="entry name" value="BLR5498 PROTEIN"/>
    <property type="match status" value="1"/>
</dbReference>
<evidence type="ECO:0000256" key="2">
    <source>
        <dbReference type="ARBA" id="ARBA00023033"/>
    </source>
</evidence>
<dbReference type="NCBIfam" id="TIGR03858">
    <property type="entry name" value="LLM_2I7G"/>
    <property type="match status" value="1"/>
</dbReference>
<accession>A0ABP6ZVR9</accession>
<evidence type="ECO:0000313" key="5">
    <source>
        <dbReference type="Proteomes" id="UP001501074"/>
    </source>
</evidence>
<evidence type="ECO:0000313" key="4">
    <source>
        <dbReference type="EMBL" id="GAA3618036.1"/>
    </source>
</evidence>
<comment type="caution">
    <text evidence="4">The sequence shown here is derived from an EMBL/GenBank/DDBJ whole genome shotgun (WGS) entry which is preliminary data.</text>
</comment>
<dbReference type="InterPro" id="IPR050766">
    <property type="entry name" value="Bact_Lucif_Oxidored"/>
</dbReference>
<dbReference type="RefSeq" id="WP_231480754.1">
    <property type="nucleotide sequence ID" value="NZ_BAAAZO010000006.1"/>
</dbReference>
<keyword evidence="5" id="KW-1185">Reference proteome</keyword>
<evidence type="ECO:0000259" key="3">
    <source>
        <dbReference type="Pfam" id="PF00296"/>
    </source>
</evidence>
<proteinExistence type="predicted"/>
<dbReference type="Pfam" id="PF00296">
    <property type="entry name" value="Bac_luciferase"/>
    <property type="match status" value="1"/>
</dbReference>
<dbReference type="InterPro" id="IPR011251">
    <property type="entry name" value="Luciferase-like_dom"/>
</dbReference>
<keyword evidence="1" id="KW-0560">Oxidoreductase</keyword>
<dbReference type="InterPro" id="IPR022290">
    <property type="entry name" value="LLM_Atu2307-like"/>
</dbReference>
<dbReference type="InterPro" id="IPR036661">
    <property type="entry name" value="Luciferase-like_sf"/>
</dbReference>
<sequence length="341" mass="37042">MELGITTFADAYPVNGVPTPHGVRLRQVVEEAVAAEQAGLDVYGIGEHHRADFAASAPAIVLAAAAGKTGKINLTSAVTVLSSEDPVRVWQQFTTLDLISSGRAEIIAGRGSFIESFPLFGYDLEDYDDLFGEKLDLLVELTREEQVTWRGRFRPALHEQGVFPRPERKLPVWIGVGGTPQSIVRAAAYGLPVALAIIGGRPAQFGPLAQLHRHAIKESGFEPDDAPLAVHMHGYVAPTTEQAVDEYYPSYAQAMTVLGRERGWGAMTRNQFNNLRGRGGSLVLGSPQEVAEKIVEVHRVLGVQRFMLHISVGTLPHEQVLRAIELLGTQVAPLVRAELGH</sequence>
<evidence type="ECO:0000256" key="1">
    <source>
        <dbReference type="ARBA" id="ARBA00023002"/>
    </source>
</evidence>
<keyword evidence="2" id="KW-0503">Monooxygenase</keyword>
<dbReference type="EMBL" id="BAAAZO010000006">
    <property type="protein sequence ID" value="GAA3618036.1"/>
    <property type="molecule type" value="Genomic_DNA"/>
</dbReference>
<reference evidence="5" key="1">
    <citation type="journal article" date="2019" name="Int. J. Syst. Evol. Microbiol.">
        <title>The Global Catalogue of Microorganisms (GCM) 10K type strain sequencing project: providing services to taxonomists for standard genome sequencing and annotation.</title>
        <authorList>
            <consortium name="The Broad Institute Genomics Platform"/>
            <consortium name="The Broad Institute Genome Sequencing Center for Infectious Disease"/>
            <person name="Wu L."/>
            <person name="Ma J."/>
        </authorList>
    </citation>
    <scope>NUCLEOTIDE SEQUENCE [LARGE SCALE GENOMIC DNA]</scope>
    <source>
        <strain evidence="5">JCM 16902</strain>
    </source>
</reference>
<dbReference type="Proteomes" id="UP001501074">
    <property type="component" value="Unassembled WGS sequence"/>
</dbReference>
<protein>
    <submittedName>
        <fullName evidence="4">LLM class flavin-dependent oxidoreductase</fullName>
    </submittedName>
</protein>